<name>A0AAD1IHP5_9MYCO</name>
<feature type="transmembrane region" description="Helical" evidence="1">
    <location>
        <begin position="114"/>
        <end position="131"/>
    </location>
</feature>
<dbReference type="AlphaFoldDB" id="A0AAD1IHP5"/>
<keyword evidence="1" id="KW-0472">Membrane</keyword>
<feature type="transmembrane region" description="Helical" evidence="1">
    <location>
        <begin position="209"/>
        <end position="228"/>
    </location>
</feature>
<dbReference type="Pfam" id="PF06772">
    <property type="entry name" value="LtrA"/>
    <property type="match status" value="1"/>
</dbReference>
<proteinExistence type="predicted"/>
<dbReference type="PANTHER" id="PTHR36840">
    <property type="entry name" value="BLL5714 PROTEIN"/>
    <property type="match status" value="1"/>
</dbReference>
<sequence length="402" mass="42561">MRGRDPHEVHRVATPLELLFDLTFVVAFGVAASQFAHLLAEGHLGGALAGFCFATFAVSWAWINFSWFASAYDTDDWVYRLTTMIQMVGVLILALGLPQLAASIDHGGHLDNRIVVAGYVVMRIALVAQWLRAAYEDPPRRAACLTYAGAVAVAQLGWIASIFVDTSVTVSLVIAALLALTEMSGPLVAERRMGGTPWHAHHIAERYGLLAIIALGEGVVGTVASLTAAVEELGWSTDTVLVAVAGTALTFGMWWVYFAEPFGPLLHERRQRSFTFGYLHIPVFGAIVATGAGLHTAAYYIEHHSALGATGTVLSVAVPVGVYILLVAASRVLLTGDRAPTAVLSTTLSAVVLVAAVVAAAAGVPMAWCLLIVTAAPVVTVASRAWLAGRFVRNGARVSRPV</sequence>
<organism evidence="2 3">
    <name type="scientific">Mycolicibacterium litorale</name>
    <dbReference type="NCBI Taxonomy" id="758802"/>
    <lineage>
        <taxon>Bacteria</taxon>
        <taxon>Bacillati</taxon>
        <taxon>Actinomycetota</taxon>
        <taxon>Actinomycetes</taxon>
        <taxon>Mycobacteriales</taxon>
        <taxon>Mycobacteriaceae</taxon>
        <taxon>Mycolicibacterium</taxon>
    </lineage>
</organism>
<keyword evidence="3" id="KW-1185">Reference proteome</keyword>
<dbReference type="InterPro" id="IPR010640">
    <property type="entry name" value="Low_temperature_requirement_A"/>
</dbReference>
<reference evidence="2 3" key="1">
    <citation type="journal article" date="2019" name="Emerg. Microbes Infect.">
        <title>Comprehensive subspecies identification of 175 nontuberculous mycobacteria species based on 7547 genomic profiles.</title>
        <authorList>
            <person name="Matsumoto Y."/>
            <person name="Kinjo T."/>
            <person name="Motooka D."/>
            <person name="Nabeya D."/>
            <person name="Jung N."/>
            <person name="Uechi K."/>
            <person name="Horii T."/>
            <person name="Iida T."/>
            <person name="Fujita J."/>
            <person name="Nakamura S."/>
        </authorList>
    </citation>
    <scope>NUCLEOTIDE SEQUENCE [LARGE SCALE GENOMIC DNA]</scope>
    <source>
        <strain evidence="2 3">JCM 17423</strain>
    </source>
</reference>
<dbReference type="RefSeq" id="WP_134060330.1">
    <property type="nucleotide sequence ID" value="NZ_AP022586.1"/>
</dbReference>
<feature type="transmembrane region" description="Helical" evidence="1">
    <location>
        <begin position="77"/>
        <end position="102"/>
    </location>
</feature>
<feature type="transmembrane region" description="Helical" evidence="1">
    <location>
        <begin position="170"/>
        <end position="189"/>
    </location>
</feature>
<dbReference type="PANTHER" id="PTHR36840:SF1">
    <property type="entry name" value="BLL5714 PROTEIN"/>
    <property type="match status" value="1"/>
</dbReference>
<keyword evidence="1" id="KW-1133">Transmembrane helix</keyword>
<gene>
    <name evidence="2" type="primary">ltrA</name>
    <name evidence="2" type="ORF">MLIT_06030</name>
</gene>
<feature type="transmembrane region" description="Helical" evidence="1">
    <location>
        <begin position="12"/>
        <end position="32"/>
    </location>
</feature>
<feature type="transmembrane region" description="Helical" evidence="1">
    <location>
        <begin position="143"/>
        <end position="164"/>
    </location>
</feature>
<evidence type="ECO:0000313" key="3">
    <source>
        <dbReference type="Proteomes" id="UP000466607"/>
    </source>
</evidence>
<feature type="transmembrane region" description="Helical" evidence="1">
    <location>
        <begin position="365"/>
        <end position="387"/>
    </location>
</feature>
<accession>A0AAD1IHP5</accession>
<feature type="transmembrane region" description="Helical" evidence="1">
    <location>
        <begin position="341"/>
        <end position="359"/>
    </location>
</feature>
<evidence type="ECO:0000313" key="2">
    <source>
        <dbReference type="EMBL" id="BBY15011.1"/>
    </source>
</evidence>
<feature type="transmembrane region" description="Helical" evidence="1">
    <location>
        <begin position="44"/>
        <end position="65"/>
    </location>
</feature>
<protein>
    <submittedName>
        <fullName evidence="2">Membrane protein</fullName>
    </submittedName>
</protein>
<feature type="transmembrane region" description="Helical" evidence="1">
    <location>
        <begin position="279"/>
        <end position="301"/>
    </location>
</feature>
<evidence type="ECO:0000256" key="1">
    <source>
        <dbReference type="SAM" id="Phobius"/>
    </source>
</evidence>
<dbReference type="EMBL" id="AP022586">
    <property type="protein sequence ID" value="BBY15011.1"/>
    <property type="molecule type" value="Genomic_DNA"/>
</dbReference>
<feature type="transmembrane region" description="Helical" evidence="1">
    <location>
        <begin position="307"/>
        <end position="329"/>
    </location>
</feature>
<keyword evidence="1" id="KW-0812">Transmembrane</keyword>
<feature type="transmembrane region" description="Helical" evidence="1">
    <location>
        <begin position="240"/>
        <end position="258"/>
    </location>
</feature>
<dbReference type="Proteomes" id="UP000466607">
    <property type="component" value="Chromosome"/>
</dbReference>